<organism evidence="2 3">
    <name type="scientific">Sesamum alatum</name>
    <dbReference type="NCBI Taxonomy" id="300844"/>
    <lineage>
        <taxon>Eukaryota</taxon>
        <taxon>Viridiplantae</taxon>
        <taxon>Streptophyta</taxon>
        <taxon>Embryophyta</taxon>
        <taxon>Tracheophyta</taxon>
        <taxon>Spermatophyta</taxon>
        <taxon>Magnoliopsida</taxon>
        <taxon>eudicotyledons</taxon>
        <taxon>Gunneridae</taxon>
        <taxon>Pentapetalae</taxon>
        <taxon>asterids</taxon>
        <taxon>lamiids</taxon>
        <taxon>Lamiales</taxon>
        <taxon>Pedaliaceae</taxon>
        <taxon>Sesamum</taxon>
    </lineage>
</organism>
<evidence type="ECO:0000313" key="3">
    <source>
        <dbReference type="Proteomes" id="UP001293254"/>
    </source>
</evidence>
<dbReference type="Proteomes" id="UP001293254">
    <property type="component" value="Unassembled WGS sequence"/>
</dbReference>
<dbReference type="AlphaFoldDB" id="A0AAE1Y3X0"/>
<reference evidence="2" key="1">
    <citation type="submission" date="2020-06" db="EMBL/GenBank/DDBJ databases">
        <authorList>
            <person name="Li T."/>
            <person name="Hu X."/>
            <person name="Zhang T."/>
            <person name="Song X."/>
            <person name="Zhang H."/>
            <person name="Dai N."/>
            <person name="Sheng W."/>
            <person name="Hou X."/>
            <person name="Wei L."/>
        </authorList>
    </citation>
    <scope>NUCLEOTIDE SEQUENCE</scope>
    <source>
        <strain evidence="2">3651</strain>
        <tissue evidence="2">Leaf</tissue>
    </source>
</reference>
<accession>A0AAE1Y3X0</accession>
<comment type="caution">
    <text evidence="2">The sequence shown here is derived from an EMBL/GenBank/DDBJ whole genome shotgun (WGS) entry which is preliminary data.</text>
</comment>
<protein>
    <submittedName>
        <fullName evidence="2">Uncharacterized protein</fullName>
    </submittedName>
</protein>
<feature type="compositionally biased region" description="Polar residues" evidence="1">
    <location>
        <begin position="20"/>
        <end position="38"/>
    </location>
</feature>
<gene>
    <name evidence="2" type="ORF">Salat_1910700</name>
</gene>
<evidence type="ECO:0000256" key="1">
    <source>
        <dbReference type="SAM" id="MobiDB-lite"/>
    </source>
</evidence>
<reference evidence="2" key="2">
    <citation type="journal article" date="2024" name="Plant">
        <title>Genomic evolution and insights into agronomic trait innovations of Sesamum species.</title>
        <authorList>
            <person name="Miao H."/>
            <person name="Wang L."/>
            <person name="Qu L."/>
            <person name="Liu H."/>
            <person name="Sun Y."/>
            <person name="Le M."/>
            <person name="Wang Q."/>
            <person name="Wei S."/>
            <person name="Zheng Y."/>
            <person name="Lin W."/>
            <person name="Duan Y."/>
            <person name="Cao H."/>
            <person name="Xiong S."/>
            <person name="Wang X."/>
            <person name="Wei L."/>
            <person name="Li C."/>
            <person name="Ma Q."/>
            <person name="Ju M."/>
            <person name="Zhao R."/>
            <person name="Li G."/>
            <person name="Mu C."/>
            <person name="Tian Q."/>
            <person name="Mei H."/>
            <person name="Zhang T."/>
            <person name="Gao T."/>
            <person name="Zhang H."/>
        </authorList>
    </citation>
    <scope>NUCLEOTIDE SEQUENCE</scope>
    <source>
        <strain evidence="2">3651</strain>
    </source>
</reference>
<name>A0AAE1Y3X0_9LAMI</name>
<keyword evidence="3" id="KW-1185">Reference proteome</keyword>
<proteinExistence type="predicted"/>
<feature type="compositionally biased region" description="Basic residues" evidence="1">
    <location>
        <begin position="78"/>
        <end position="92"/>
    </location>
</feature>
<dbReference type="EMBL" id="JACGWO010000007">
    <property type="protein sequence ID" value="KAK4423279.1"/>
    <property type="molecule type" value="Genomic_DNA"/>
</dbReference>
<feature type="region of interest" description="Disordered" evidence="1">
    <location>
        <begin position="15"/>
        <end position="98"/>
    </location>
</feature>
<evidence type="ECO:0000313" key="2">
    <source>
        <dbReference type="EMBL" id="KAK4423279.1"/>
    </source>
</evidence>
<sequence>MVVRDLALFLTSKLSHPHNLPSTASADTNSANRTQTYTPKSRSPRKAKSKGKEVVDGTSVSKKCKRKRCSKGSYSSRSSKRSKSRSEKRKARQAAAKVEEVENFRLIRELTEWWKVSREELRTPTCKSIEMEGEKRILD</sequence>